<name>A0A835CJA8_9FABA</name>
<comment type="caution">
    <text evidence="2">The sequence shown here is derived from an EMBL/GenBank/DDBJ whole genome shotgun (WGS) entry which is preliminary data.</text>
</comment>
<feature type="compositionally biased region" description="Polar residues" evidence="1">
    <location>
        <begin position="50"/>
        <end position="64"/>
    </location>
</feature>
<dbReference type="EMBL" id="JAAIUW010000001">
    <property type="protein sequence ID" value="KAF7844409.1"/>
    <property type="molecule type" value="Genomic_DNA"/>
</dbReference>
<dbReference type="AlphaFoldDB" id="A0A835CJA8"/>
<sequence length="77" mass="8711">MLKRVKEFIRESCERENKNGKQEKENLGSVKTATLKIEDIAPPTSLYFGSRNSTQSPRGLTNFQPGGLQDAQKKTKR</sequence>
<gene>
    <name evidence="2" type="ORF">G2W53_001314</name>
</gene>
<proteinExistence type="predicted"/>
<evidence type="ECO:0000256" key="1">
    <source>
        <dbReference type="SAM" id="MobiDB-lite"/>
    </source>
</evidence>
<evidence type="ECO:0000313" key="3">
    <source>
        <dbReference type="Proteomes" id="UP000634136"/>
    </source>
</evidence>
<organism evidence="2 3">
    <name type="scientific">Senna tora</name>
    <dbReference type="NCBI Taxonomy" id="362788"/>
    <lineage>
        <taxon>Eukaryota</taxon>
        <taxon>Viridiplantae</taxon>
        <taxon>Streptophyta</taxon>
        <taxon>Embryophyta</taxon>
        <taxon>Tracheophyta</taxon>
        <taxon>Spermatophyta</taxon>
        <taxon>Magnoliopsida</taxon>
        <taxon>eudicotyledons</taxon>
        <taxon>Gunneridae</taxon>
        <taxon>Pentapetalae</taxon>
        <taxon>rosids</taxon>
        <taxon>fabids</taxon>
        <taxon>Fabales</taxon>
        <taxon>Fabaceae</taxon>
        <taxon>Caesalpinioideae</taxon>
        <taxon>Cassia clade</taxon>
        <taxon>Senna</taxon>
    </lineage>
</organism>
<accession>A0A835CJA8</accession>
<evidence type="ECO:0000313" key="2">
    <source>
        <dbReference type="EMBL" id="KAF7844409.1"/>
    </source>
</evidence>
<keyword evidence="3" id="KW-1185">Reference proteome</keyword>
<feature type="region of interest" description="Disordered" evidence="1">
    <location>
        <begin position="43"/>
        <end position="77"/>
    </location>
</feature>
<dbReference type="Proteomes" id="UP000634136">
    <property type="component" value="Unassembled WGS sequence"/>
</dbReference>
<reference evidence="2" key="1">
    <citation type="submission" date="2020-09" db="EMBL/GenBank/DDBJ databases">
        <title>Genome-Enabled Discovery of Anthraquinone Biosynthesis in Senna tora.</title>
        <authorList>
            <person name="Kang S.-H."/>
            <person name="Pandey R.P."/>
            <person name="Lee C.-M."/>
            <person name="Sim J.-S."/>
            <person name="Jeong J.-T."/>
            <person name="Choi B.-S."/>
            <person name="Jung M."/>
            <person name="Ginzburg D."/>
            <person name="Zhao K."/>
            <person name="Won S.Y."/>
            <person name="Oh T.-J."/>
            <person name="Yu Y."/>
            <person name="Kim N.-H."/>
            <person name="Lee O.R."/>
            <person name="Lee T.-H."/>
            <person name="Bashyal P."/>
            <person name="Kim T.-S."/>
            <person name="Lee W.-H."/>
            <person name="Kawkins C."/>
            <person name="Kim C.-K."/>
            <person name="Kim J.S."/>
            <person name="Ahn B.O."/>
            <person name="Rhee S.Y."/>
            <person name="Sohng J.K."/>
        </authorList>
    </citation>
    <scope>NUCLEOTIDE SEQUENCE</scope>
    <source>
        <tissue evidence="2">Leaf</tissue>
    </source>
</reference>
<protein>
    <submittedName>
        <fullName evidence="2">Uncharacterized protein</fullName>
    </submittedName>
</protein>